<organism evidence="6 7">
    <name type="scientific">Neptunomonas concharum</name>
    <dbReference type="NCBI Taxonomy" id="1031538"/>
    <lineage>
        <taxon>Bacteria</taxon>
        <taxon>Pseudomonadati</taxon>
        <taxon>Pseudomonadota</taxon>
        <taxon>Gammaproteobacteria</taxon>
        <taxon>Oceanospirillales</taxon>
        <taxon>Oceanospirillaceae</taxon>
        <taxon>Neptunomonas</taxon>
    </lineage>
</organism>
<dbReference type="GO" id="GO:0022857">
    <property type="term" value="F:transmembrane transporter activity"/>
    <property type="evidence" value="ECO:0007669"/>
    <property type="project" value="InterPro"/>
</dbReference>
<evidence type="ECO:0000256" key="3">
    <source>
        <dbReference type="ARBA" id="ARBA00022989"/>
    </source>
</evidence>
<keyword evidence="7" id="KW-1185">Reference proteome</keyword>
<name>A0A5P1R7H7_9GAMM</name>
<feature type="transmembrane region" description="Helical" evidence="5">
    <location>
        <begin position="294"/>
        <end position="314"/>
    </location>
</feature>
<feature type="transmembrane region" description="Helical" evidence="5">
    <location>
        <begin position="183"/>
        <end position="204"/>
    </location>
</feature>
<feature type="transmembrane region" description="Helical" evidence="5">
    <location>
        <begin position="367"/>
        <end position="388"/>
    </location>
</feature>
<accession>A0A5P1R7H7</accession>
<feature type="transmembrane region" description="Helical" evidence="5">
    <location>
        <begin position="400"/>
        <end position="425"/>
    </location>
</feature>
<sequence>MSDTGVLNRAEIGEAPKQRREYPWKLVGVISATLLVGVLSWLFLSPTMAITAALAVFCIGLWSTAALPEYWPALAFFLIASVLSVAPEQVVFSGFESSAFWLLFSGIVLGASISYTGLGRRSAIFLSKMLGDQYVSVLSGIVCFGVGLAFIMPSAMGRVALLIPITLALADQMGYEPGRNGRAGMLTAAAFGTCLPAFSILPANGPNMILAGMAEGLYGMHLPYWDYLLLHFPVLGLLKSVFLVLLILWVFPDRAPIVRSVPLKSEPMNGSERRLTTLLAVCLLFWFTDSVHHISPGWIGLAAALFCLWPGAGLTSKNCLNEDIKYGPLFFVAAIMGLGAVISDTGLGGVVVDGLSNRAGFSPDTPYWNIAALTLISTLVGAVTNLPGVPAIMTPIASDLAAFTGLSLSAVLMTQVLAFSSVLLPFQAPPLVAAIQLGNLPVGKVTKLCLMMFVVSIFVLIPLDLLWWMILGIL</sequence>
<keyword evidence="2 5" id="KW-0812">Transmembrane</keyword>
<dbReference type="GO" id="GO:0005886">
    <property type="term" value="C:plasma membrane"/>
    <property type="evidence" value="ECO:0007669"/>
    <property type="project" value="TreeGrafter"/>
</dbReference>
<feature type="transmembrane region" description="Helical" evidence="5">
    <location>
        <begin position="326"/>
        <end position="347"/>
    </location>
</feature>
<evidence type="ECO:0000313" key="6">
    <source>
        <dbReference type="EMBL" id="QEQ95225.1"/>
    </source>
</evidence>
<evidence type="ECO:0000256" key="2">
    <source>
        <dbReference type="ARBA" id="ARBA00022692"/>
    </source>
</evidence>
<feature type="transmembrane region" description="Helical" evidence="5">
    <location>
        <begin position="74"/>
        <end position="92"/>
    </location>
</feature>
<feature type="transmembrane region" description="Helical" evidence="5">
    <location>
        <begin position="50"/>
        <end position="67"/>
    </location>
</feature>
<evidence type="ECO:0000256" key="1">
    <source>
        <dbReference type="ARBA" id="ARBA00004141"/>
    </source>
</evidence>
<feature type="transmembrane region" description="Helical" evidence="5">
    <location>
        <begin position="98"/>
        <end position="118"/>
    </location>
</feature>
<protein>
    <submittedName>
        <fullName evidence="6">Sodium:sulfate symporter</fullName>
    </submittedName>
</protein>
<keyword evidence="4 5" id="KW-0472">Membrane</keyword>
<evidence type="ECO:0000256" key="5">
    <source>
        <dbReference type="SAM" id="Phobius"/>
    </source>
</evidence>
<dbReference type="Proteomes" id="UP000324760">
    <property type="component" value="Chromosome"/>
</dbReference>
<feature type="transmembrane region" description="Helical" evidence="5">
    <location>
        <begin position="224"/>
        <end position="251"/>
    </location>
</feature>
<dbReference type="EMBL" id="CP043869">
    <property type="protein sequence ID" value="QEQ95225.1"/>
    <property type="molecule type" value="Genomic_DNA"/>
</dbReference>
<proteinExistence type="predicted"/>
<evidence type="ECO:0000256" key="4">
    <source>
        <dbReference type="ARBA" id="ARBA00023136"/>
    </source>
</evidence>
<keyword evidence="3 5" id="KW-1133">Transmembrane helix</keyword>
<comment type="subcellular location">
    <subcellularLocation>
        <location evidence="1">Membrane</location>
        <topology evidence="1">Multi-pass membrane protein</topology>
    </subcellularLocation>
</comment>
<dbReference type="OrthoDB" id="5460483at2"/>
<feature type="transmembrane region" description="Helical" evidence="5">
    <location>
        <begin position="445"/>
        <end position="471"/>
    </location>
</feature>
<dbReference type="InterPro" id="IPR001898">
    <property type="entry name" value="SLC13A/DASS"/>
</dbReference>
<evidence type="ECO:0000313" key="7">
    <source>
        <dbReference type="Proteomes" id="UP000324760"/>
    </source>
</evidence>
<gene>
    <name evidence="6" type="ORF">F0U83_00065</name>
</gene>
<dbReference type="AlphaFoldDB" id="A0A5P1R7H7"/>
<reference evidence="6 7" key="1">
    <citation type="journal article" date="2019" name="Biochem. Eng. J.">
        <title>Metabolic engineering of the marine bacteria Neptunomonas concharum for the production of acetoin and meso-2,3-butanediol from acetate.</title>
        <authorList>
            <person name="Li W."/>
            <person name="Pu N."/>
            <person name="Liu C.-X."/>
            <person name="Yuan Q.-P."/>
            <person name="Li Z.-J."/>
        </authorList>
    </citation>
    <scope>NUCLEOTIDE SEQUENCE [LARGE SCALE GENOMIC DNA]</scope>
    <source>
        <strain evidence="6 7">JCM17730</strain>
    </source>
</reference>
<feature type="transmembrane region" description="Helical" evidence="5">
    <location>
        <begin position="26"/>
        <end position="44"/>
    </location>
</feature>
<dbReference type="RefSeq" id="WP_138985927.1">
    <property type="nucleotide sequence ID" value="NZ_CP043869.1"/>
</dbReference>
<dbReference type="KEGG" id="ncu:F0U83_00065"/>
<dbReference type="PANTHER" id="PTHR10283">
    <property type="entry name" value="SOLUTE CARRIER FAMILY 13 MEMBER"/>
    <property type="match status" value="1"/>
</dbReference>
<dbReference type="Pfam" id="PF00939">
    <property type="entry name" value="Na_sulph_symp"/>
    <property type="match status" value="1"/>
</dbReference>